<dbReference type="AlphaFoldDB" id="A0A7H1NTW0"/>
<evidence type="ECO:0000256" key="6">
    <source>
        <dbReference type="ARBA" id="ARBA00023014"/>
    </source>
</evidence>
<organism evidence="9 10">
    <name type="scientific">Entomobacter blattae</name>
    <dbReference type="NCBI Taxonomy" id="2762277"/>
    <lineage>
        <taxon>Bacteria</taxon>
        <taxon>Pseudomonadati</taxon>
        <taxon>Pseudomonadota</taxon>
        <taxon>Alphaproteobacteria</taxon>
        <taxon>Acetobacterales</taxon>
        <taxon>Acetobacteraceae</taxon>
        <taxon>Entomobacter</taxon>
    </lineage>
</organism>
<feature type="domain" description="Nitrite/sulphite reductase 4Fe-4S" evidence="7">
    <location>
        <begin position="140"/>
        <end position="294"/>
    </location>
</feature>
<dbReference type="SUPFAM" id="SSF56014">
    <property type="entry name" value="Nitrite and sulphite reductase 4Fe-4S domain-like"/>
    <property type="match status" value="2"/>
</dbReference>
<dbReference type="Gene3D" id="3.30.413.10">
    <property type="entry name" value="Sulfite Reductase Hemoprotein, domain 1"/>
    <property type="match status" value="2"/>
</dbReference>
<dbReference type="EC" id="1.8.7.1" evidence="9"/>
<dbReference type="Gene3D" id="3.90.480.10">
    <property type="entry name" value="Sulfite Reductase Hemoprotein,Domain 2"/>
    <property type="match status" value="1"/>
</dbReference>
<sequence length="573" mass="63825">MSTTPSPSPHSPQPVGPLKVGHYQYDTVDRAFLYERINQFRDLVQRRFSGTVNEDEFKLLRQMNGVYLQLHAYMLRIGVPYGVMDSDQLRVLAYIARHYDRDYFHFTTRQNVQFNWISLDDIPEILEKLAETNLHTIQTSGNCIRNVTSDEFAGAAADELIDPRVHAEILRQWSTLHPEFSFLPRKFKIAISGSPNDRVAARFHDIGIVARPNPNGGRPIFSIHAGGGMGRTPLLGIKMRDDLPEAHLLAYLEAIVRVYNAYGRRDNAFKARLKILVQALGAEKFREAVHQEFSQMALDEYVLPVEIVEAIRSRFGTPDLTAPEEAPQQLKKDMAKDPAFALWVETNTHPHHAPGRISAVISLKPTNGIPGDVTSEQADILADLAETYSFGELRVTHMQNVVLGHVRQDQLYTVWKTLAQYKLDTPNIGLIGDIICCPGLDYCVLANARSIPIAKKISQHFSNVELQKTIGPISVNISGCINACGHHHAGNIGILGVDKKGVEYFQLTLGGAADNDAAVGQILGASLPEDEAVTAISRIIDTYLSHRKTNEKFIDTYKRIGANPFKEAVYATA</sequence>
<keyword evidence="5" id="KW-0408">Iron</keyword>
<evidence type="ECO:0000256" key="3">
    <source>
        <dbReference type="ARBA" id="ARBA00022723"/>
    </source>
</evidence>
<evidence type="ECO:0000313" key="10">
    <source>
        <dbReference type="Proteomes" id="UP000516349"/>
    </source>
</evidence>
<feature type="domain" description="Nitrite/sulphite reductase 4Fe-4S" evidence="7">
    <location>
        <begin position="434"/>
        <end position="569"/>
    </location>
</feature>
<dbReference type="InterPro" id="IPR005117">
    <property type="entry name" value="NiRdtase/SiRdtase_haem-b_fer"/>
</dbReference>
<dbReference type="PANTHER" id="PTHR32439">
    <property type="entry name" value="FERREDOXIN--NITRITE REDUCTASE, CHLOROPLASTIC"/>
    <property type="match status" value="1"/>
</dbReference>
<dbReference type="RefSeq" id="WP_203413403.1">
    <property type="nucleotide sequence ID" value="NZ_CP060244.1"/>
</dbReference>
<evidence type="ECO:0000256" key="1">
    <source>
        <dbReference type="ARBA" id="ARBA00022485"/>
    </source>
</evidence>
<dbReference type="GO" id="GO:0046872">
    <property type="term" value="F:metal ion binding"/>
    <property type="evidence" value="ECO:0007669"/>
    <property type="project" value="UniProtKB-KW"/>
</dbReference>
<evidence type="ECO:0000259" key="7">
    <source>
        <dbReference type="Pfam" id="PF01077"/>
    </source>
</evidence>
<dbReference type="GO" id="GO:0050311">
    <property type="term" value="F:sulfite reductase (ferredoxin) activity"/>
    <property type="evidence" value="ECO:0007669"/>
    <property type="project" value="UniProtKB-EC"/>
</dbReference>
<dbReference type="PANTHER" id="PTHR32439:SF9">
    <property type="entry name" value="BLR3264 PROTEIN"/>
    <property type="match status" value="1"/>
</dbReference>
<dbReference type="GO" id="GO:0020037">
    <property type="term" value="F:heme binding"/>
    <property type="evidence" value="ECO:0007669"/>
    <property type="project" value="InterPro"/>
</dbReference>
<feature type="domain" description="Nitrite/Sulfite reductase ferredoxin-like" evidence="8">
    <location>
        <begin position="369"/>
        <end position="420"/>
    </location>
</feature>
<dbReference type="InterPro" id="IPR051329">
    <property type="entry name" value="NIR_SIR_4Fe-4S"/>
</dbReference>
<protein>
    <submittedName>
        <fullName evidence="9">Sulfite reductase</fullName>
        <ecNumber evidence="9">1.8.7.1</ecNumber>
    </submittedName>
</protein>
<keyword evidence="6" id="KW-0411">Iron-sulfur</keyword>
<dbReference type="EMBL" id="CP060244">
    <property type="protein sequence ID" value="QNT79220.1"/>
    <property type="molecule type" value="Genomic_DNA"/>
</dbReference>
<evidence type="ECO:0000256" key="2">
    <source>
        <dbReference type="ARBA" id="ARBA00022617"/>
    </source>
</evidence>
<evidence type="ECO:0000256" key="4">
    <source>
        <dbReference type="ARBA" id="ARBA00023002"/>
    </source>
</evidence>
<feature type="domain" description="Nitrite/Sulfite reductase ferredoxin-like" evidence="8">
    <location>
        <begin position="73"/>
        <end position="131"/>
    </location>
</feature>
<dbReference type="Pfam" id="PF03460">
    <property type="entry name" value="NIR_SIR_ferr"/>
    <property type="match status" value="2"/>
</dbReference>
<dbReference type="Proteomes" id="UP000516349">
    <property type="component" value="Chromosome"/>
</dbReference>
<keyword evidence="2" id="KW-0349">Heme</keyword>
<dbReference type="SUPFAM" id="SSF55124">
    <property type="entry name" value="Nitrite/Sulfite reductase N-terminal domain-like"/>
    <property type="match status" value="2"/>
</dbReference>
<dbReference type="InterPro" id="IPR036136">
    <property type="entry name" value="Nit/Sulf_reduc_fer-like_dom_sf"/>
</dbReference>
<accession>A0A7H1NTW0</accession>
<dbReference type="Pfam" id="PF01077">
    <property type="entry name" value="NIR_SIR"/>
    <property type="match status" value="2"/>
</dbReference>
<dbReference type="InterPro" id="IPR006067">
    <property type="entry name" value="NO2/SO3_Rdtase_4Fe4S_dom"/>
</dbReference>
<keyword evidence="4 9" id="KW-0560">Oxidoreductase</keyword>
<evidence type="ECO:0000259" key="8">
    <source>
        <dbReference type="Pfam" id="PF03460"/>
    </source>
</evidence>
<evidence type="ECO:0000256" key="5">
    <source>
        <dbReference type="ARBA" id="ARBA00023004"/>
    </source>
</evidence>
<dbReference type="KEGG" id="ebla:JGUZn3_20150"/>
<name>A0A7H1NTW0_9PROT</name>
<reference evidence="9 10" key="1">
    <citation type="submission" date="2020-08" db="EMBL/GenBank/DDBJ databases">
        <title>Complete genome sequence of Entomobacter blattae G55GP.</title>
        <authorList>
            <person name="Poehlein A."/>
            <person name="Guzman J."/>
            <person name="Daniel R."/>
            <person name="Vilcinskas A."/>
        </authorList>
    </citation>
    <scope>NUCLEOTIDE SEQUENCE [LARGE SCALE GENOMIC DNA]</scope>
    <source>
        <strain evidence="9 10">G55GP</strain>
    </source>
</reference>
<proteinExistence type="predicted"/>
<keyword evidence="1" id="KW-0004">4Fe-4S</keyword>
<keyword evidence="10" id="KW-1185">Reference proteome</keyword>
<keyword evidence="3" id="KW-0479">Metal-binding</keyword>
<gene>
    <name evidence="9" type="primary">sir</name>
    <name evidence="9" type="ORF">JGUZn3_20150</name>
</gene>
<dbReference type="GO" id="GO:0051539">
    <property type="term" value="F:4 iron, 4 sulfur cluster binding"/>
    <property type="evidence" value="ECO:0007669"/>
    <property type="project" value="UniProtKB-KW"/>
</dbReference>
<evidence type="ECO:0000313" key="9">
    <source>
        <dbReference type="EMBL" id="QNT79220.1"/>
    </source>
</evidence>
<dbReference type="InterPro" id="IPR045854">
    <property type="entry name" value="NO2/SO3_Rdtase_4Fe4S_sf"/>
</dbReference>